<proteinExistence type="predicted"/>
<organism evidence="2 3">
    <name type="scientific">Asticcacaulis aquaticus</name>
    <dbReference type="NCBI Taxonomy" id="2984212"/>
    <lineage>
        <taxon>Bacteria</taxon>
        <taxon>Pseudomonadati</taxon>
        <taxon>Pseudomonadota</taxon>
        <taxon>Alphaproteobacteria</taxon>
        <taxon>Caulobacterales</taxon>
        <taxon>Caulobacteraceae</taxon>
        <taxon>Asticcacaulis</taxon>
    </lineage>
</organism>
<keyword evidence="3" id="KW-1185">Reference proteome</keyword>
<dbReference type="InterPro" id="IPR008535">
    <property type="entry name" value="DUF817"/>
</dbReference>
<feature type="transmembrane region" description="Helical" evidence="1">
    <location>
        <begin position="151"/>
        <end position="169"/>
    </location>
</feature>
<gene>
    <name evidence="2" type="ORF">PQU92_09490</name>
</gene>
<keyword evidence="1" id="KW-0812">Transmembrane</keyword>
<feature type="transmembrane region" description="Helical" evidence="1">
    <location>
        <begin position="175"/>
        <end position="194"/>
    </location>
</feature>
<dbReference type="PIRSF" id="PIRSF009141">
    <property type="entry name" value="UCP009141"/>
    <property type="match status" value="1"/>
</dbReference>
<evidence type="ECO:0000313" key="2">
    <source>
        <dbReference type="EMBL" id="MDC7683508.1"/>
    </source>
</evidence>
<dbReference type="RefSeq" id="WP_272747975.1">
    <property type="nucleotide sequence ID" value="NZ_JAQQKX010000006.1"/>
</dbReference>
<protein>
    <submittedName>
        <fullName evidence="2">DUF817 domain-containing protein</fullName>
    </submittedName>
</protein>
<comment type="caution">
    <text evidence="2">The sequence shown here is derived from an EMBL/GenBank/DDBJ whole genome shotgun (WGS) entry which is preliminary data.</text>
</comment>
<accession>A0ABT5HTV9</accession>
<name>A0ABT5HTV9_9CAUL</name>
<evidence type="ECO:0000256" key="1">
    <source>
        <dbReference type="SAM" id="Phobius"/>
    </source>
</evidence>
<feature type="transmembrane region" description="Helical" evidence="1">
    <location>
        <begin position="245"/>
        <end position="263"/>
    </location>
</feature>
<feature type="transmembrane region" description="Helical" evidence="1">
    <location>
        <begin position="29"/>
        <end position="50"/>
    </location>
</feature>
<dbReference type="Pfam" id="PF05675">
    <property type="entry name" value="DUF817"/>
    <property type="match status" value="1"/>
</dbReference>
<reference evidence="2 3" key="1">
    <citation type="submission" date="2023-01" db="EMBL/GenBank/DDBJ databases">
        <title>Novel species of the genus Asticcacaulis isolated from rivers.</title>
        <authorList>
            <person name="Lu H."/>
        </authorList>
    </citation>
    <scope>NUCLEOTIDE SEQUENCE [LARGE SCALE GENOMIC DNA]</scope>
    <source>
        <strain evidence="2 3">BYS171W</strain>
    </source>
</reference>
<evidence type="ECO:0000313" key="3">
    <source>
        <dbReference type="Proteomes" id="UP001214854"/>
    </source>
</evidence>
<keyword evidence="1" id="KW-1133">Transmembrane helix</keyword>
<feature type="transmembrane region" description="Helical" evidence="1">
    <location>
        <begin position="206"/>
        <end position="225"/>
    </location>
</feature>
<feature type="transmembrane region" description="Helical" evidence="1">
    <location>
        <begin position="120"/>
        <end position="139"/>
    </location>
</feature>
<keyword evidence="1" id="KW-0472">Membrane</keyword>
<dbReference type="EMBL" id="JAQQKX010000006">
    <property type="protein sequence ID" value="MDC7683508.1"/>
    <property type="molecule type" value="Genomic_DNA"/>
</dbReference>
<dbReference type="Proteomes" id="UP001214854">
    <property type="component" value="Unassembled WGS sequence"/>
</dbReference>
<sequence>MQAPRRFIHRALSHLPAPLAEFILFGLKMAWSCLFGAAMLALLIVTHLFWPADAPLYRYDFLFAAAVTIQILMLLTRLESLEEARVIFLYHVVGTAMEIFKTHMGSWTYPEAALIRLGEVPLFTGFMYACVGSFIARASRVMDLRYTHYPPLWATVGLAILIYVNFFTHHYVVDIRYLLFAGIGGLFWRTWIVFRVDKVDRKMPFLLANFLTAFFLWVSENIGTLTKTWTYPGQETWHLVSLHKLGAWALLLVLSFVMVSLVIRPKAP</sequence>